<feature type="compositionally biased region" description="Low complexity" evidence="16">
    <location>
        <begin position="2109"/>
        <end position="2128"/>
    </location>
</feature>
<evidence type="ECO:0000259" key="18">
    <source>
        <dbReference type="PROSITE" id="PS51194"/>
    </source>
</evidence>
<name>A0A197JBK0_9FUNG</name>
<feature type="compositionally biased region" description="Low complexity" evidence="16">
    <location>
        <begin position="287"/>
        <end position="307"/>
    </location>
</feature>
<feature type="compositionally biased region" description="Polar residues" evidence="16">
    <location>
        <begin position="672"/>
        <end position="681"/>
    </location>
</feature>
<feature type="region of interest" description="Disordered" evidence="16">
    <location>
        <begin position="1184"/>
        <end position="1206"/>
    </location>
</feature>
<feature type="compositionally biased region" description="Pro residues" evidence="16">
    <location>
        <begin position="93"/>
        <end position="103"/>
    </location>
</feature>
<feature type="compositionally biased region" description="Polar residues" evidence="16">
    <location>
        <begin position="365"/>
        <end position="380"/>
    </location>
</feature>
<dbReference type="SMART" id="SM00490">
    <property type="entry name" value="HELICc"/>
    <property type="match status" value="1"/>
</dbReference>
<feature type="compositionally biased region" description="Basic and acidic residues" evidence="16">
    <location>
        <begin position="553"/>
        <end position="572"/>
    </location>
</feature>
<evidence type="ECO:0000259" key="19">
    <source>
        <dbReference type="PROSITE" id="PS51413"/>
    </source>
</evidence>
<feature type="compositionally biased region" description="Basic and acidic residues" evidence="16">
    <location>
        <begin position="2169"/>
        <end position="2188"/>
    </location>
</feature>
<evidence type="ECO:0000256" key="9">
    <source>
        <dbReference type="ARBA" id="ARBA00023125"/>
    </source>
</evidence>
<organism evidence="20 21">
    <name type="scientific">Linnemannia elongata AG-77</name>
    <dbReference type="NCBI Taxonomy" id="1314771"/>
    <lineage>
        <taxon>Eukaryota</taxon>
        <taxon>Fungi</taxon>
        <taxon>Fungi incertae sedis</taxon>
        <taxon>Mucoromycota</taxon>
        <taxon>Mortierellomycotina</taxon>
        <taxon>Mortierellomycetes</taxon>
        <taxon>Mortierellales</taxon>
        <taxon>Mortierellaceae</taxon>
        <taxon>Linnemannia</taxon>
    </lineage>
</organism>
<evidence type="ECO:0000256" key="5">
    <source>
        <dbReference type="ARBA" id="ARBA00022763"/>
    </source>
</evidence>
<feature type="compositionally biased region" description="Low complexity" evidence="16">
    <location>
        <begin position="131"/>
        <end position="140"/>
    </location>
</feature>
<evidence type="ECO:0000256" key="7">
    <source>
        <dbReference type="ARBA" id="ARBA00022840"/>
    </source>
</evidence>
<feature type="compositionally biased region" description="Basic and acidic residues" evidence="16">
    <location>
        <begin position="630"/>
        <end position="641"/>
    </location>
</feature>
<keyword evidence="7 14" id="KW-0067">ATP-binding</keyword>
<dbReference type="EC" id="3.6.4.-" evidence="14"/>
<feature type="compositionally biased region" description="Basic and acidic residues" evidence="16">
    <location>
        <begin position="932"/>
        <end position="958"/>
    </location>
</feature>
<sequence>MDPHMDMDLDKDKDSSTPKAYQPRPHPPQHHQQQPPQPQQGHRLASPQSHMHPQGGPSAHIIPPQQRPNYYGSPPGPAASTSSAAGHYRRPSSPGPYGNPPPGAYGSAPPATSYAPAYGRHPDYAKEDYRYSQQQQQQPPSDRRRDYESAEHSHEYAPISRDLYRSSSPTRHHHQQTREPAPVSTTASNRRGAPTTTSASYATHRGQSAPQTHSSIYQSAGPGHEDMHEREHGMRVAAHSPPLARAGHPSYGNSAGTSRSYPARSPSPGPYGSSPPDNMSYRIYYEQQQQQQQQQQRQQQQQQQQHQRAYRQEYYVSDGEGEGPSMGQHHPYQQQQQSHSSRAPAYRAWPAGSHEGAGREYPPSVSHQSPYYANSRQAVQSDRYESSGSAPIRPVSPYQSSYGRPPAHSVHAPTSTWTSTRSPEIPPRTGLSYRRRSASVDEGIDREKHYYPQYHNPAAMRARSRSPPLRPLSPPIPRAHSPSYQYNSSPYNRGIPPSYNEPTYISSRSPSPVRPTPRRSVERKAPAMSIAQLLSDKTSRDPSPEYMDEEPMDDRSRSLYRHPVQDHRHRDLSPGPMQRYRDRSPIRESSVPHRYNEAPPRGPGQLAERARMLPTHSPLESGTSSSLHPTRADPRDRERSVTDYPTEPVPSTMARSRDEKRVDHPISHEDAQSTSTASTRTEVWPEAERPDTPANSQEALEKAQQSPVQVKRRAKAEQDKRSAKAKTEETETPVEEVKVKAKRGRKPKVKENPVETSAAATPSSVAPSPMMSSRQEPSNKATANSLKRRAPDTVADDKETVPLDIAHMNERNGTSAARPVSDSDEDFAQHKDLMTYMLEVHKRGQKVQRAYEKQTIRKRRKLHDKFLAKQEKRLGSKEPGDMLEDEGYLGTRAPSTETRESSQQPPAAPATKGPGKGRGRKKLQVAQNAEGGVKHEQDDDANPHETTAERKRRERKEAATAAAMAQVQAIKAKAKARAQESEQAAQSEGMDEDQDSHVPRSDMYEDDSDDQAFAQDDQRVDLEVTDNEKELEDESVMDEETLAKRQEKEYEAKRRAIWDLIAHRQIREVGKIVANTTSIRLQNCKKVAQLCQRESRKAAMRMVKPSRDVHNRARKVSKEMLFFWKRNEKEERDLRKKAEKEAIEKLRIEEEMREARRQARKLNFLITQTELYSHFIGKKIGTEAAEADDDATPVRMQPSSDPSQMAIAQDPNHTPMEGELDFEEATDEALEAQAKWGAQQALLAAQERTKTFDAETKELQQAQTNIALNQSDLDEMNFQNPSSMPTVTEIEQPKMLMCQLKGYQIKGLNWLANLYEQGINGILADEMGLGKTVQSISLMAHLAESQNIWGPFLVIAPASTLHNWQQEFTKFTPDLKALPYWGNPKDRKTLRTFWNKKQVYSKDAPFHVLITSYQLVVSDEKYFQRVKWQYMVLDEAQAIKSSSSARWKTLLGFNCRNRLLLTGTPIQNSMQELWALLHFIMPSLFDSHEEFSEWFSKDIESHAENKGTLNEHQLKRLHMILKPFMLRRIKKNVQNELGDKIELEVSCELTARQRALYRGLKEKISIAELLETATSLNNNDSVDSLMNLVMQFRKVCNHPELFERADVVSPLALCSFSQTPSIAREGDDLFVAYTTKSRISFSIPKRLYREGGVLKVPSEESNAGRDTKYLDKLLNIWTPDNIAESMYEENGAYSFLRFTDYSPSQASKVFKGHLLERFAQHLEIAEERSRRGYGLGHDESDSELPGSTYAKFLICETQDPFSIGNRSLLSHTQQLGSVLERSELGEYVSIMEPAYRPKAVAPPIEIICSDRSFLVDQQEQLFDQKLRQLLLGVSDFKTEASHQEEVAPMMDLWRINNGRGLLGEPSISSKGYSTIEVPQMKQLVMDSGKLAVLDKLLVELKAGGHRVLVYFQMTKMIDLMEEYLTYRQYKYLRLDGSSKISDRRDMVTDWQTRPEIFIFLLSTRAGGLGINLTAADTVIFYDSDWNPTVDQQAMDRAHRLGQTRQVTVYRLITRGTIEERILQRAKQKDEIQKVVISGGEFKQSVDFKPREIVSLLLDDDELASKLQEQQLKRKIDEEEAKNSRKGGSGSKDGTQQRPSKRSKKDGKGDSTSVATPISTPSSSAAATPGKPRTLDEMWADLDAQAAAAAEAANTPNEGGSGGKGKRTRATKEKVPKEPKPKKEKDPKPKKPTKLGKKAQAAADAAAAAVASASGGVGGEGGIGESGFGFGDDGDLDVDRMEM</sequence>
<feature type="compositionally biased region" description="Basic and acidic residues" evidence="16">
    <location>
        <begin position="715"/>
        <end position="739"/>
    </location>
</feature>
<feature type="compositionally biased region" description="Basic and acidic residues" evidence="16">
    <location>
        <begin position="120"/>
        <end position="130"/>
    </location>
</feature>
<evidence type="ECO:0000256" key="10">
    <source>
        <dbReference type="ARBA" id="ARBA00023159"/>
    </source>
</evidence>
<dbReference type="Pfam" id="PF13892">
    <property type="entry name" value="DBINO"/>
    <property type="match status" value="1"/>
</dbReference>
<dbReference type="InterPro" id="IPR027417">
    <property type="entry name" value="P-loop_NTPase"/>
</dbReference>
<feature type="compositionally biased region" description="Basic and acidic residues" evidence="16">
    <location>
        <begin position="1"/>
        <end position="16"/>
    </location>
</feature>
<keyword evidence="15" id="KW-0175">Coiled coil</keyword>
<keyword evidence="8" id="KW-0805">Transcription regulation</keyword>
<feature type="region of interest" description="Disordered" evidence="16">
    <location>
        <begin position="1"/>
        <end position="824"/>
    </location>
</feature>
<feature type="compositionally biased region" description="Basic and acidic residues" evidence="16">
    <location>
        <begin position="655"/>
        <end position="671"/>
    </location>
</feature>
<dbReference type="Pfam" id="PF00176">
    <property type="entry name" value="SNF2-rel_dom"/>
    <property type="match status" value="1"/>
</dbReference>
<reference evidence="20 21" key="1">
    <citation type="submission" date="2016-05" db="EMBL/GenBank/DDBJ databases">
        <title>Genome sequencing reveals origins of a unique bacterial endosymbiosis in the earliest lineages of terrestrial Fungi.</title>
        <authorList>
            <consortium name="DOE Joint Genome Institute"/>
            <person name="Uehling J."/>
            <person name="Gryganskyi A."/>
            <person name="Hameed K."/>
            <person name="Tschaplinski T."/>
            <person name="Misztal P."/>
            <person name="Wu S."/>
            <person name="Desiro A."/>
            <person name="Vande Pol N."/>
            <person name="Du Z.-Y."/>
            <person name="Zienkiewicz A."/>
            <person name="Zienkiewicz K."/>
            <person name="Morin E."/>
            <person name="Tisserant E."/>
            <person name="Splivallo R."/>
            <person name="Hainaut M."/>
            <person name="Henrissat B."/>
            <person name="Ohm R."/>
            <person name="Kuo A."/>
            <person name="Yan J."/>
            <person name="Lipzen A."/>
            <person name="Nolan M."/>
            <person name="Labutti K."/>
            <person name="Barry K."/>
            <person name="Goldstein A."/>
            <person name="Labbe J."/>
            <person name="Schadt C."/>
            <person name="Tuskan G."/>
            <person name="Grigoriev I."/>
            <person name="Martin F."/>
            <person name="Vilgalys R."/>
            <person name="Bonito G."/>
        </authorList>
    </citation>
    <scope>NUCLEOTIDE SEQUENCE [LARGE SCALE GENOMIC DNA]</scope>
    <source>
        <strain evidence="20 21">AG-77</strain>
    </source>
</reference>
<feature type="compositionally biased region" description="Low complexity" evidence="16">
    <location>
        <begin position="78"/>
        <end position="92"/>
    </location>
</feature>
<feature type="compositionally biased region" description="Polar residues" evidence="16">
    <location>
        <begin position="893"/>
        <end position="904"/>
    </location>
</feature>
<feature type="region of interest" description="Disordered" evidence="16">
    <location>
        <begin position="844"/>
        <end position="1020"/>
    </location>
</feature>
<dbReference type="GO" id="GO:0006351">
    <property type="term" value="P:DNA-templated transcription"/>
    <property type="evidence" value="ECO:0007669"/>
    <property type="project" value="InterPro"/>
</dbReference>
<feature type="compositionally biased region" description="Polar residues" evidence="16">
    <location>
        <begin position="618"/>
        <end position="628"/>
    </location>
</feature>
<feature type="compositionally biased region" description="Basic and acidic residues" evidence="16">
    <location>
        <begin position="864"/>
        <end position="880"/>
    </location>
</feature>
<evidence type="ECO:0000256" key="6">
    <source>
        <dbReference type="ARBA" id="ARBA00022801"/>
    </source>
</evidence>
<evidence type="ECO:0000313" key="21">
    <source>
        <dbReference type="Proteomes" id="UP000078512"/>
    </source>
</evidence>
<keyword evidence="10" id="KW-0010">Activator</keyword>
<comment type="similarity">
    <text evidence="2 14">Belongs to the SNF2/RAD54 helicase family.</text>
</comment>
<dbReference type="OrthoDB" id="372624at2759"/>
<feature type="compositionally biased region" description="Low complexity" evidence="16">
    <location>
        <begin position="2197"/>
        <end position="2213"/>
    </location>
</feature>
<keyword evidence="9 14" id="KW-0238">DNA-binding</keyword>
<feature type="compositionally biased region" description="Basic and acidic residues" evidence="16">
    <location>
        <begin position="141"/>
        <end position="155"/>
    </location>
</feature>
<dbReference type="PROSITE" id="PS51413">
    <property type="entry name" value="DBINO"/>
    <property type="match status" value="1"/>
</dbReference>
<dbReference type="GO" id="GO:0005524">
    <property type="term" value="F:ATP binding"/>
    <property type="evidence" value="ECO:0007669"/>
    <property type="project" value="UniProtKB-UniRule"/>
</dbReference>
<feature type="domain" description="DBINO" evidence="19">
    <location>
        <begin position="1057"/>
        <end position="1182"/>
    </location>
</feature>
<dbReference type="GO" id="GO:0060255">
    <property type="term" value="P:regulation of macromolecule metabolic process"/>
    <property type="evidence" value="ECO:0007669"/>
    <property type="project" value="UniProtKB-ARBA"/>
</dbReference>
<dbReference type="PANTHER" id="PTHR45685:SF2">
    <property type="entry name" value="CHROMATIN-REMODELING ATPASE INO80"/>
    <property type="match status" value="1"/>
</dbReference>
<feature type="compositionally biased region" description="Basic and acidic residues" evidence="16">
    <location>
        <begin position="579"/>
        <end position="596"/>
    </location>
</feature>
<feature type="domain" description="Helicase C-terminal" evidence="18">
    <location>
        <begin position="1892"/>
        <end position="2053"/>
    </location>
</feature>
<keyword evidence="12 14" id="KW-0234">DNA repair</keyword>
<evidence type="ECO:0000256" key="12">
    <source>
        <dbReference type="ARBA" id="ARBA00023204"/>
    </source>
</evidence>
<evidence type="ECO:0000256" key="14">
    <source>
        <dbReference type="RuleBase" id="RU368001"/>
    </source>
</evidence>
<evidence type="ECO:0000256" key="2">
    <source>
        <dbReference type="ARBA" id="ARBA00007025"/>
    </source>
</evidence>
<comment type="catalytic activity">
    <reaction evidence="14">
        <text>ATP + H2O = ADP + phosphate + H(+)</text>
        <dbReference type="Rhea" id="RHEA:13065"/>
        <dbReference type="ChEBI" id="CHEBI:15377"/>
        <dbReference type="ChEBI" id="CHEBI:15378"/>
        <dbReference type="ChEBI" id="CHEBI:30616"/>
        <dbReference type="ChEBI" id="CHEBI:43474"/>
        <dbReference type="ChEBI" id="CHEBI:456216"/>
    </reaction>
</comment>
<feature type="compositionally biased region" description="Low complexity" evidence="16">
    <location>
        <begin position="328"/>
        <end position="341"/>
    </location>
</feature>
<feature type="domain" description="Helicase ATP-binding" evidence="17">
    <location>
        <begin position="1312"/>
        <end position="1483"/>
    </location>
</feature>
<feature type="compositionally biased region" description="Low complexity" evidence="16">
    <location>
        <begin position="457"/>
        <end position="467"/>
    </location>
</feature>
<accession>A0A197JBK0</accession>
<dbReference type="GO" id="GO:0006281">
    <property type="term" value="P:DNA repair"/>
    <property type="evidence" value="ECO:0007669"/>
    <property type="project" value="UniProtKB-UniRule"/>
</dbReference>
<evidence type="ECO:0000256" key="8">
    <source>
        <dbReference type="ARBA" id="ARBA00023015"/>
    </source>
</evidence>
<dbReference type="InterPro" id="IPR020838">
    <property type="entry name" value="DBINO"/>
</dbReference>
<dbReference type="InterPro" id="IPR001650">
    <property type="entry name" value="Helicase_C-like"/>
</dbReference>
<comment type="subunit">
    <text evidence="14">Component of the INO80 chromatin-remodeling complex.</text>
</comment>
<evidence type="ECO:0000256" key="4">
    <source>
        <dbReference type="ARBA" id="ARBA00022741"/>
    </source>
</evidence>
<dbReference type="Gene3D" id="3.40.50.300">
    <property type="entry name" value="P-loop containing nucleotide triphosphate hydrolases"/>
    <property type="match status" value="1"/>
</dbReference>
<dbReference type="InterPro" id="IPR000330">
    <property type="entry name" value="SNF2_N"/>
</dbReference>
<feature type="compositionally biased region" description="Basic and acidic residues" evidence="16">
    <location>
        <begin position="789"/>
        <end position="801"/>
    </location>
</feature>
<dbReference type="Gene3D" id="3.40.50.10810">
    <property type="entry name" value="Tandem AAA-ATPase domain"/>
    <property type="match status" value="1"/>
</dbReference>
<dbReference type="GO" id="GO:0003677">
    <property type="term" value="F:DNA binding"/>
    <property type="evidence" value="ECO:0007669"/>
    <property type="project" value="UniProtKB-UniRule"/>
</dbReference>
<keyword evidence="6 14" id="KW-0378">Hydrolase</keyword>
<protein>
    <recommendedName>
        <fullName evidence="3 14">Chromatin-remodeling ATPase INO80</fullName>
        <ecNumber evidence="14">3.6.4.-</ecNumber>
    </recommendedName>
</protein>
<gene>
    <name evidence="20" type="ORF">K457DRAFT_26020</name>
</gene>
<dbReference type="EMBL" id="KV442161">
    <property type="protein sequence ID" value="OAQ22480.1"/>
    <property type="molecule type" value="Genomic_DNA"/>
</dbReference>
<feature type="compositionally biased region" description="Basic and acidic residues" evidence="16">
    <location>
        <begin position="223"/>
        <end position="234"/>
    </location>
</feature>
<dbReference type="GO" id="GO:0042393">
    <property type="term" value="F:histone binding"/>
    <property type="evidence" value="ECO:0007669"/>
    <property type="project" value="TreeGrafter"/>
</dbReference>
<evidence type="ECO:0000256" key="11">
    <source>
        <dbReference type="ARBA" id="ARBA00023163"/>
    </source>
</evidence>
<evidence type="ECO:0000259" key="17">
    <source>
        <dbReference type="PROSITE" id="PS51192"/>
    </source>
</evidence>
<dbReference type="PROSITE" id="PS51192">
    <property type="entry name" value="HELICASE_ATP_BIND_1"/>
    <property type="match status" value="1"/>
</dbReference>
<keyword evidence="21" id="KW-1185">Reference proteome</keyword>
<keyword evidence="13" id="KW-0539">Nucleus</keyword>
<dbReference type="InterPro" id="IPR031047">
    <property type="entry name" value="DEXQc_INO80"/>
</dbReference>
<dbReference type="InterPro" id="IPR049730">
    <property type="entry name" value="SNF2/RAD54-like_C"/>
</dbReference>
<dbReference type="SUPFAM" id="SSF52540">
    <property type="entry name" value="P-loop containing nucleoside triphosphate hydrolases"/>
    <property type="match status" value="2"/>
</dbReference>
<feature type="compositionally biased region" description="Low complexity" evidence="16">
    <location>
        <begin position="754"/>
        <end position="773"/>
    </location>
</feature>
<dbReference type="STRING" id="1314771.A0A197JBK0"/>
<feature type="compositionally biased region" description="Low complexity" evidence="16">
    <location>
        <begin position="2140"/>
        <end position="2152"/>
    </location>
</feature>
<dbReference type="PROSITE" id="PS51194">
    <property type="entry name" value="HELICASE_CTER"/>
    <property type="match status" value="1"/>
</dbReference>
<feature type="compositionally biased region" description="Polar residues" evidence="16">
    <location>
        <begin position="693"/>
        <end position="708"/>
    </location>
</feature>
<dbReference type="PANTHER" id="PTHR45685">
    <property type="entry name" value="HELICASE SRCAP-RELATED"/>
    <property type="match status" value="1"/>
</dbReference>
<feature type="compositionally biased region" description="Low complexity" evidence="16">
    <location>
        <begin position="959"/>
        <end position="971"/>
    </location>
</feature>
<dbReference type="InterPro" id="IPR014001">
    <property type="entry name" value="Helicase_ATP-bd"/>
</dbReference>
<dbReference type="FunFam" id="3.40.50.300:FF:001269">
    <property type="entry name" value="SNF2 family helicase/ATPase"/>
    <property type="match status" value="1"/>
</dbReference>
<keyword evidence="11" id="KW-0804">Transcription</keyword>
<dbReference type="CDD" id="cd18002">
    <property type="entry name" value="DEXQc_INO80"/>
    <property type="match status" value="1"/>
</dbReference>
<feature type="region of interest" description="Disordered" evidence="16">
    <location>
        <begin position="2070"/>
        <end position="2242"/>
    </location>
</feature>
<proteinExistence type="inferred from homology"/>
<dbReference type="GO" id="GO:0140658">
    <property type="term" value="F:ATP-dependent chromatin remodeler activity"/>
    <property type="evidence" value="ECO:0007669"/>
    <property type="project" value="InterPro"/>
</dbReference>
<feature type="compositionally biased region" description="Polar residues" evidence="16">
    <location>
        <begin position="183"/>
        <end position="218"/>
    </location>
</feature>
<dbReference type="CDD" id="cd18793">
    <property type="entry name" value="SF2_C_SNF"/>
    <property type="match status" value="1"/>
</dbReference>
<keyword evidence="4" id="KW-0547">Nucleotide-binding</keyword>
<dbReference type="InterPro" id="IPR038718">
    <property type="entry name" value="SNF2-like_sf"/>
</dbReference>
<evidence type="ECO:0000256" key="15">
    <source>
        <dbReference type="SAM" id="Coils"/>
    </source>
</evidence>
<comment type="domain">
    <text evidence="14">The DBINO region is involved in binding to DNA.</text>
</comment>
<keyword evidence="5 14" id="KW-0227">DNA damage</keyword>
<feature type="compositionally biased region" description="Low complexity" evidence="16">
    <location>
        <begin position="258"/>
        <end position="276"/>
    </location>
</feature>
<feature type="compositionally biased region" description="Gly residues" evidence="16">
    <location>
        <begin position="2214"/>
        <end position="2230"/>
    </location>
</feature>
<evidence type="ECO:0000256" key="16">
    <source>
        <dbReference type="SAM" id="MobiDB-lite"/>
    </source>
</evidence>
<dbReference type="InterPro" id="IPR050520">
    <property type="entry name" value="INO80/SWR1_helicase"/>
</dbReference>
<feature type="compositionally biased region" description="Low complexity" evidence="16">
    <location>
        <begin position="104"/>
        <end position="119"/>
    </location>
</feature>
<evidence type="ECO:0000313" key="20">
    <source>
        <dbReference type="EMBL" id="OAQ22480.1"/>
    </source>
</evidence>
<dbReference type="Pfam" id="PF00271">
    <property type="entry name" value="Helicase_C"/>
    <property type="match status" value="1"/>
</dbReference>
<evidence type="ECO:0000256" key="1">
    <source>
        <dbReference type="ARBA" id="ARBA00004123"/>
    </source>
</evidence>
<dbReference type="FunFam" id="3.40.50.10810:FF:000006">
    <property type="entry name" value="Putative DNA helicase INO80"/>
    <property type="match status" value="1"/>
</dbReference>
<feature type="compositionally biased region" description="Pro residues" evidence="16">
    <location>
        <begin position="468"/>
        <end position="477"/>
    </location>
</feature>
<evidence type="ECO:0000256" key="3">
    <source>
        <dbReference type="ARBA" id="ARBA00019805"/>
    </source>
</evidence>
<feature type="compositionally biased region" description="Polar residues" evidence="16">
    <location>
        <begin position="412"/>
        <end position="422"/>
    </location>
</feature>
<feature type="compositionally biased region" description="Polar residues" evidence="16">
    <location>
        <begin position="774"/>
        <end position="785"/>
    </location>
</feature>
<evidence type="ECO:0000256" key="13">
    <source>
        <dbReference type="ARBA" id="ARBA00023242"/>
    </source>
</evidence>
<dbReference type="GO" id="GO:0016887">
    <property type="term" value="F:ATP hydrolysis activity"/>
    <property type="evidence" value="ECO:0007669"/>
    <property type="project" value="TreeGrafter"/>
</dbReference>
<feature type="coiled-coil region" evidence="15">
    <location>
        <begin position="1138"/>
        <end position="1165"/>
    </location>
</feature>
<feature type="compositionally biased region" description="Basic and acidic residues" evidence="16">
    <location>
        <begin position="2070"/>
        <end position="2082"/>
    </location>
</feature>
<dbReference type="SMART" id="SM00487">
    <property type="entry name" value="DEXDc"/>
    <property type="match status" value="1"/>
</dbReference>
<comment type="function">
    <text evidence="14">ATPase component of the INO80 complex which remodels chromatin by shifting nucleosomes and is involved in DNA repair.</text>
</comment>
<feature type="compositionally biased region" description="Low complexity" evidence="16">
    <location>
        <begin position="478"/>
        <end position="492"/>
    </location>
</feature>
<comment type="subcellular location">
    <subcellularLocation>
        <location evidence="1 14">Nucleus</location>
    </subcellularLocation>
</comment>
<dbReference type="GO" id="GO:0031011">
    <property type="term" value="C:Ino80 complex"/>
    <property type="evidence" value="ECO:0007669"/>
    <property type="project" value="UniProtKB-UniRule"/>
</dbReference>
<dbReference type="Proteomes" id="UP000078512">
    <property type="component" value="Unassembled WGS sequence"/>
</dbReference>